<organism evidence="2">
    <name type="scientific">Streptomyces anulatus</name>
    <name type="common">Streptomyces chrysomallus</name>
    <dbReference type="NCBI Taxonomy" id="1892"/>
    <lineage>
        <taxon>Bacteria</taxon>
        <taxon>Bacillati</taxon>
        <taxon>Actinomycetota</taxon>
        <taxon>Actinomycetes</taxon>
        <taxon>Kitasatosporales</taxon>
        <taxon>Streptomycetaceae</taxon>
        <taxon>Streptomyces</taxon>
    </lineage>
</organism>
<sequence length="304" mass="32129">MAGPVAVIAVCGHEAAYGRALAPVVDDGVSVVSNGRELFRSIVEHGRRGEETVVVPMTLGREPALVADTARTLRAVPVAERGTTVLAEPFGTAQHLVGWLRAAAGRVPEDSALLVTAPSGDPFEDAELYRVAALVRRYGRHPLVEVAFSDGDPDLAEGIRRCRLLGAPRVTLLPAAFARPEVPRPDRVERPPVDRAGPLVSAPALRRVLAERVTDARRRLREHGDDGIGAGLTAADNHGHSHTHPPGEGGSHGHAHPHGPGDAHTHPPGEGHTHGHLHGHGPATAHRHHHQSADAADRVIRSTA</sequence>
<feature type="region of interest" description="Disordered" evidence="1">
    <location>
        <begin position="218"/>
        <end position="304"/>
    </location>
</feature>
<protein>
    <submittedName>
        <fullName evidence="2">Cobalamin biosynthesis protein CbiX</fullName>
    </submittedName>
</protein>
<evidence type="ECO:0000313" key="2">
    <source>
        <dbReference type="EMBL" id="NEB85661.1"/>
    </source>
</evidence>
<dbReference type="RefSeq" id="WP_164257708.1">
    <property type="nucleotide sequence ID" value="NZ_JAAGMK010000443.1"/>
</dbReference>
<evidence type="ECO:0000256" key="1">
    <source>
        <dbReference type="SAM" id="MobiDB-lite"/>
    </source>
</evidence>
<name>A0A6G3SRW4_STRAQ</name>
<dbReference type="AlphaFoldDB" id="A0A6G3SRW4"/>
<gene>
    <name evidence="2" type="ORF">G3I43_15965</name>
</gene>
<feature type="compositionally biased region" description="Basic and acidic residues" evidence="1">
    <location>
        <begin position="259"/>
        <end position="273"/>
    </location>
</feature>
<proteinExistence type="predicted"/>
<dbReference type="EMBL" id="JAAGMK010000443">
    <property type="protein sequence ID" value="NEB85661.1"/>
    <property type="molecule type" value="Genomic_DNA"/>
</dbReference>
<comment type="caution">
    <text evidence="2">The sequence shown here is derived from an EMBL/GenBank/DDBJ whole genome shotgun (WGS) entry which is preliminary data.</text>
</comment>
<feature type="compositionally biased region" description="Basic residues" evidence="1">
    <location>
        <begin position="274"/>
        <end position="290"/>
    </location>
</feature>
<dbReference type="SUPFAM" id="SSF53800">
    <property type="entry name" value="Chelatase"/>
    <property type="match status" value="1"/>
</dbReference>
<dbReference type="Gene3D" id="3.40.50.1400">
    <property type="match status" value="1"/>
</dbReference>
<accession>A0A6G3SRW4</accession>
<feature type="compositionally biased region" description="Basic and acidic residues" evidence="1">
    <location>
        <begin position="291"/>
        <end position="304"/>
    </location>
</feature>
<reference evidence="2" key="1">
    <citation type="submission" date="2020-01" db="EMBL/GenBank/DDBJ databases">
        <title>Insect and environment-associated Actinomycetes.</title>
        <authorList>
            <person name="Currrie C."/>
            <person name="Chevrette M."/>
            <person name="Carlson C."/>
            <person name="Stubbendieck R."/>
            <person name="Wendt-Pienkowski E."/>
        </authorList>
    </citation>
    <scope>NUCLEOTIDE SEQUENCE</scope>
    <source>
        <strain evidence="2">SID505</strain>
    </source>
</reference>